<feature type="coiled-coil region" evidence="1">
    <location>
        <begin position="63"/>
        <end position="90"/>
    </location>
</feature>
<dbReference type="AlphaFoldDB" id="A0A4P6KEW6"/>
<sequence>MSVEALALALHHSRAKGSAKLVLIGIANHDGDGGSYPATLTLAKYAGFEGWDAEPEDDTPEAKKAARKRRENAKKAAREAVRKLEALGEVEVITNGGVQGKPEHERTNLYRILLACPPECDRSAQHRLIPVDNSTEDPRGHSPAPGPQPRTPRGHSPAEPSLNHPPMGNSGTTARESHANDRESVSTDEASGYADWHPGQKIAEAARQAADAEQRHQPVKRPDLSRAGSSRSMVPPAVVPPRFDPASVPAKPPVQSPEQRAMNEAANRLQCPEGFGTGSGSRHLVPPTLTGCARCGEEAADIINGLELTA</sequence>
<name>A0A4P6KEW6_9MICO</name>
<feature type="compositionally biased region" description="Basic and acidic residues" evidence="2">
    <location>
        <begin position="210"/>
        <end position="224"/>
    </location>
</feature>
<dbReference type="EMBL" id="CP035806">
    <property type="protein sequence ID" value="QBE48763.1"/>
    <property type="molecule type" value="Genomic_DNA"/>
</dbReference>
<evidence type="ECO:0000256" key="1">
    <source>
        <dbReference type="SAM" id="Coils"/>
    </source>
</evidence>
<keyword evidence="1" id="KW-0175">Coiled coil</keyword>
<proteinExistence type="predicted"/>
<feature type="region of interest" description="Disordered" evidence="2">
    <location>
        <begin position="130"/>
        <end position="258"/>
    </location>
</feature>
<organism evidence="3 4">
    <name type="scientific">Leucobacter triazinivorans</name>
    <dbReference type="NCBI Taxonomy" id="1784719"/>
    <lineage>
        <taxon>Bacteria</taxon>
        <taxon>Bacillati</taxon>
        <taxon>Actinomycetota</taxon>
        <taxon>Actinomycetes</taxon>
        <taxon>Micrococcales</taxon>
        <taxon>Microbacteriaceae</taxon>
        <taxon>Leucobacter</taxon>
    </lineage>
</organism>
<gene>
    <name evidence="3" type="ORF">EVS81_07890</name>
</gene>
<evidence type="ECO:0000313" key="4">
    <source>
        <dbReference type="Proteomes" id="UP000289260"/>
    </source>
</evidence>
<keyword evidence="4" id="KW-1185">Reference proteome</keyword>
<evidence type="ECO:0000313" key="3">
    <source>
        <dbReference type="EMBL" id="QBE48763.1"/>
    </source>
</evidence>
<feature type="compositionally biased region" description="Basic and acidic residues" evidence="2">
    <location>
        <begin position="175"/>
        <end position="185"/>
    </location>
</feature>
<reference evidence="3 4" key="1">
    <citation type="submission" date="2019-02" db="EMBL/GenBank/DDBJ databases">
        <authorList>
            <person name="Sun L."/>
            <person name="Pan D."/>
            <person name="Wu X."/>
        </authorList>
    </citation>
    <scope>NUCLEOTIDE SEQUENCE [LARGE SCALE GENOMIC DNA]</scope>
    <source>
        <strain evidence="3 4">JW-1</strain>
    </source>
</reference>
<evidence type="ECO:0000256" key="2">
    <source>
        <dbReference type="SAM" id="MobiDB-lite"/>
    </source>
</evidence>
<dbReference type="OrthoDB" id="5065456at2"/>
<accession>A0A4P6KEW6</accession>
<dbReference type="RefSeq" id="WP_130109898.1">
    <property type="nucleotide sequence ID" value="NZ_CP035806.1"/>
</dbReference>
<dbReference type="KEGG" id="ltr:EVS81_07890"/>
<protein>
    <submittedName>
        <fullName evidence="3">Uncharacterized protein</fullName>
    </submittedName>
</protein>
<dbReference type="Proteomes" id="UP000289260">
    <property type="component" value="Chromosome"/>
</dbReference>